<evidence type="ECO:0000313" key="4">
    <source>
        <dbReference type="Proteomes" id="UP000675747"/>
    </source>
</evidence>
<dbReference type="PROSITE" id="PS51257">
    <property type="entry name" value="PROKAR_LIPOPROTEIN"/>
    <property type="match status" value="1"/>
</dbReference>
<sequence>MRNATLSLTIALALCACGRIGPPDDADRVETAVDQPAPATAAPAPGGTADAIATQDPLDAALAGDWRGDTRARDQYRHPAETLRFFGVEPDDTVVEITPGGGWYARVLAPYLRANGHYVAAVVDPERAGERARDYQARARDQLQGLLADTSVYGETEIVAFDPAAPAFGAPGSADVVLTFRNVHNWRGGGNAEAMFRGFFEVLKPGGVLGVVEHRAAQDVPDDDGTGYVGEAQVVALAEQAGFRLDGKSEINANPADTRDHPNGVWTLPPTSNLPEGADPAPFQAIGESDRMTLRFVKPQA</sequence>
<gene>
    <name evidence="3" type="ORF">KB893_013480</name>
    <name evidence="2" type="ORF">KB893_01510</name>
</gene>
<dbReference type="Gene3D" id="3.40.50.150">
    <property type="entry name" value="Vaccinia Virus protein VP39"/>
    <property type="match status" value="1"/>
</dbReference>
<keyword evidence="2" id="KW-0808">Transferase</keyword>
<reference evidence="2" key="2">
    <citation type="submission" date="2021-04" db="EMBL/GenBank/DDBJ databases">
        <authorList>
            <person name="Karlyshev A.V."/>
        </authorList>
    </citation>
    <scope>NUCLEOTIDE SEQUENCE</scope>
    <source>
        <strain evidence="2">LMG 29479</strain>
    </source>
</reference>
<dbReference type="InterPro" id="IPR029063">
    <property type="entry name" value="SAM-dependent_MTases_sf"/>
</dbReference>
<dbReference type="InterPro" id="IPR016980">
    <property type="entry name" value="S-AdoMet-dep_MeTrfase_Alr7345"/>
</dbReference>
<dbReference type="PIRSF" id="PIRSF031679">
    <property type="entry name" value="Mtase_Alr7345_prd"/>
    <property type="match status" value="1"/>
</dbReference>
<proteinExistence type="predicted"/>
<evidence type="ECO:0000313" key="3">
    <source>
        <dbReference type="EMBL" id="MBS7458146.1"/>
    </source>
</evidence>
<reference evidence="3 4" key="1">
    <citation type="journal article" date="2021" name="Microbiol. Resour. Announc.">
        <title>Draft Genome Sequence of Coralloluteibacterium stylophorae LMG 29479T.</title>
        <authorList>
            <person name="Karlyshev A.V."/>
            <person name="Kudryashova E.B."/>
            <person name="Ariskina E.V."/>
            <person name="Conroy A.P."/>
            <person name="Abidueva E.Y."/>
        </authorList>
    </citation>
    <scope>NUCLEOTIDE SEQUENCE [LARGE SCALE GENOMIC DNA]</scope>
    <source>
        <strain evidence="3 4">LMG 29479</strain>
    </source>
</reference>
<dbReference type="SUPFAM" id="SSF53335">
    <property type="entry name" value="S-adenosyl-L-methionine-dependent methyltransferases"/>
    <property type="match status" value="1"/>
</dbReference>
<keyword evidence="2" id="KW-0489">Methyltransferase</keyword>
<dbReference type="RefSeq" id="WP_211925170.1">
    <property type="nucleotide sequence ID" value="NZ_JAGQFT020000009.1"/>
</dbReference>
<keyword evidence="4" id="KW-1185">Reference proteome</keyword>
<feature type="region of interest" description="Disordered" evidence="1">
    <location>
        <begin position="26"/>
        <end position="49"/>
    </location>
</feature>
<protein>
    <submittedName>
        <fullName evidence="2">Class I SAM-dependent methyltransferase</fullName>
    </submittedName>
</protein>
<comment type="caution">
    <text evidence="2">The sequence shown here is derived from an EMBL/GenBank/DDBJ whole genome shotgun (WGS) entry which is preliminary data.</text>
</comment>
<name>A0A8J8AW63_9GAMM</name>
<accession>A0A8J8AW63</accession>
<dbReference type="CDD" id="cd02440">
    <property type="entry name" value="AdoMet_MTases"/>
    <property type="match status" value="1"/>
</dbReference>
<evidence type="ECO:0000256" key="1">
    <source>
        <dbReference type="SAM" id="MobiDB-lite"/>
    </source>
</evidence>
<dbReference type="GO" id="GO:0032259">
    <property type="term" value="P:methylation"/>
    <property type="evidence" value="ECO:0007669"/>
    <property type="project" value="UniProtKB-KW"/>
</dbReference>
<dbReference type="EMBL" id="JAGQFT020000009">
    <property type="protein sequence ID" value="MBS7458146.1"/>
    <property type="molecule type" value="Genomic_DNA"/>
</dbReference>
<dbReference type="GO" id="GO:0008168">
    <property type="term" value="F:methyltransferase activity"/>
    <property type="evidence" value="ECO:0007669"/>
    <property type="project" value="UniProtKB-KW"/>
</dbReference>
<feature type="compositionally biased region" description="Low complexity" evidence="1">
    <location>
        <begin position="32"/>
        <end position="49"/>
    </location>
</feature>
<evidence type="ECO:0000313" key="2">
    <source>
        <dbReference type="EMBL" id="MBR0561201.1"/>
    </source>
</evidence>
<dbReference type="Proteomes" id="UP000675747">
    <property type="component" value="Unassembled WGS sequence"/>
</dbReference>
<organism evidence="2">
    <name type="scientific">Coralloluteibacterium stylophorae</name>
    <dbReference type="NCBI Taxonomy" id="1776034"/>
    <lineage>
        <taxon>Bacteria</taxon>
        <taxon>Pseudomonadati</taxon>
        <taxon>Pseudomonadota</taxon>
        <taxon>Gammaproteobacteria</taxon>
        <taxon>Lysobacterales</taxon>
        <taxon>Lysobacteraceae</taxon>
        <taxon>Coralloluteibacterium</taxon>
    </lineage>
</organism>
<dbReference type="AlphaFoldDB" id="A0A8J8AW63"/>
<dbReference type="EMBL" id="JAGQFT010000005">
    <property type="protein sequence ID" value="MBR0561201.1"/>
    <property type="molecule type" value="Genomic_DNA"/>
</dbReference>